<dbReference type="Proteomes" id="UP000239047">
    <property type="component" value="Unassembled WGS sequence"/>
</dbReference>
<dbReference type="InterPro" id="IPR002933">
    <property type="entry name" value="Peptidase_M20"/>
</dbReference>
<name>A0A2S5GHQ3_9BACL</name>
<organism evidence="3 4">
    <name type="scientific">Jeotgalibacillus proteolyticus</name>
    <dbReference type="NCBI Taxonomy" id="2082395"/>
    <lineage>
        <taxon>Bacteria</taxon>
        <taxon>Bacillati</taxon>
        <taxon>Bacillota</taxon>
        <taxon>Bacilli</taxon>
        <taxon>Bacillales</taxon>
        <taxon>Caryophanaceae</taxon>
        <taxon>Jeotgalibacillus</taxon>
    </lineage>
</organism>
<dbReference type="Pfam" id="PF01546">
    <property type="entry name" value="Peptidase_M20"/>
    <property type="match status" value="1"/>
</dbReference>
<dbReference type="EMBL" id="PREZ01000001">
    <property type="protein sequence ID" value="PPA72454.1"/>
    <property type="molecule type" value="Genomic_DNA"/>
</dbReference>
<dbReference type="InterPro" id="IPR050072">
    <property type="entry name" value="Peptidase_M20A"/>
</dbReference>
<dbReference type="PANTHER" id="PTHR43808:SF27">
    <property type="entry name" value="PROTEIN ROCB"/>
    <property type="match status" value="1"/>
</dbReference>
<dbReference type="RefSeq" id="WP_104056605.1">
    <property type="nucleotide sequence ID" value="NZ_PREZ01000001.1"/>
</dbReference>
<dbReference type="Gene3D" id="3.40.630.10">
    <property type="entry name" value="Zn peptidases"/>
    <property type="match status" value="1"/>
</dbReference>
<keyword evidence="4" id="KW-1185">Reference proteome</keyword>
<keyword evidence="2" id="KW-0862">Zinc</keyword>
<gene>
    <name evidence="3" type="ORF">C4B60_03515</name>
</gene>
<dbReference type="InterPro" id="IPR001261">
    <property type="entry name" value="ArgE/DapE_CS"/>
</dbReference>
<evidence type="ECO:0000313" key="3">
    <source>
        <dbReference type="EMBL" id="PPA72454.1"/>
    </source>
</evidence>
<reference evidence="3 4" key="1">
    <citation type="submission" date="2018-02" db="EMBL/GenBank/DDBJ databases">
        <title>Jeotgalibacillus proteolyticum sp. nov. a protease producing bacterium isolated from ocean sediments of Laizhou Bay.</title>
        <authorList>
            <person name="Li Y."/>
        </authorList>
    </citation>
    <scope>NUCLEOTIDE SEQUENCE [LARGE SCALE GENOMIC DNA]</scope>
    <source>
        <strain evidence="3 4">22-7</strain>
    </source>
</reference>
<dbReference type="PROSITE" id="PS00758">
    <property type="entry name" value="ARGE_DAPE_CPG2_1"/>
    <property type="match status" value="1"/>
</dbReference>
<sequence>MYKELKNKSTADRVEQFTRELVKRKSYTGTPGEAGKADFILSIIKSFPYFEQNPDEVWAQTIPNDPQGRKNIWARLKGSQPKSVLFHSHIDTVGTDDFGVLQSIAHDPDALQAYFSSYEGDERAREQALSGDWLFGRGSLDMQSGAAIHLANLLYLSEQNEPLNGNMLFLFNPDEESEHAGMLAALHELKRMKDEGYQFAAAINNDFIAPMHDTDDVKYIYTGAAGKVLPSFYIYGREAHVGDVLTAIDPTLVGSEINRKINQNLDLVEKLEGEYVLPPACLYFKEDKHDYNVQTAVSARLYFNYFVFEQTAKDVMDKLRSITRETVNELKTLSEKRYSEFRISHGFPPSNWSWDMDVCTYEELQNELREKGLPVDEVLDEVAQNWLGKDRRDASFALVEALQQLDPDKKPRVIMFFAPPFLPHNYLNEQYEFGAEIQEKLFKRLEVVSNESGEVFATKRFFPYLADGSYLSLHESEEEVNVLKKNMPRMSQIYPLRIDLIRSINIPSINIGVYGRDGHKWTERVYKPYTFHVLPGLIRNFALDLIAKKDK</sequence>
<dbReference type="OrthoDB" id="9815360at2"/>
<accession>A0A2S5GHQ3</accession>
<evidence type="ECO:0000256" key="1">
    <source>
        <dbReference type="ARBA" id="ARBA00022801"/>
    </source>
</evidence>
<dbReference type="AlphaFoldDB" id="A0A2S5GHQ3"/>
<dbReference type="InterPro" id="IPR012166">
    <property type="entry name" value="Uncharacterised_RocB"/>
</dbReference>
<dbReference type="SUPFAM" id="SSF53187">
    <property type="entry name" value="Zn-dependent exopeptidases"/>
    <property type="match status" value="1"/>
</dbReference>
<evidence type="ECO:0000313" key="4">
    <source>
        <dbReference type="Proteomes" id="UP000239047"/>
    </source>
</evidence>
<keyword evidence="1" id="KW-0378">Hydrolase</keyword>
<comment type="caution">
    <text evidence="3">The sequence shown here is derived from an EMBL/GenBank/DDBJ whole genome shotgun (WGS) entry which is preliminary data.</text>
</comment>
<evidence type="ECO:0000256" key="2">
    <source>
        <dbReference type="ARBA" id="ARBA00022833"/>
    </source>
</evidence>
<proteinExistence type="predicted"/>
<dbReference type="PIRSF" id="PIRSF010386">
    <property type="entry name" value="RocB"/>
    <property type="match status" value="1"/>
</dbReference>
<protein>
    <submittedName>
        <fullName evidence="3">Peptidase M20</fullName>
    </submittedName>
</protein>
<dbReference type="GO" id="GO:0016787">
    <property type="term" value="F:hydrolase activity"/>
    <property type="evidence" value="ECO:0007669"/>
    <property type="project" value="UniProtKB-KW"/>
</dbReference>
<dbReference type="PANTHER" id="PTHR43808">
    <property type="entry name" value="ACETYLORNITHINE DEACETYLASE"/>
    <property type="match status" value="1"/>
</dbReference>